<dbReference type="AlphaFoldDB" id="A0A5J6RJD8"/>
<name>A0A5J6RJD8_9BACT</name>
<dbReference type="KEGG" id="acib:ACBT_2176"/>
<evidence type="ECO:0000313" key="1">
    <source>
        <dbReference type="EMBL" id="QKJ28058.1"/>
    </source>
</evidence>
<dbReference type="EMBL" id="CP054051">
    <property type="protein sequence ID" value="QKJ28058.1"/>
    <property type="molecule type" value="Genomic_DNA"/>
</dbReference>
<reference evidence="1 2" key="1">
    <citation type="submission" date="2020-05" db="EMBL/GenBank/DDBJ databases">
        <title>Complete genome sequencing of Campylobacter and Arcobacter type strains.</title>
        <authorList>
            <person name="Miller W.G."/>
            <person name="Yee E."/>
        </authorList>
    </citation>
    <scope>NUCLEOTIDE SEQUENCE [LARGE SCALE GENOMIC DNA]</scope>
    <source>
        <strain evidence="1 2">LMG 21996</strain>
    </source>
</reference>
<dbReference type="PROSITE" id="PS51257">
    <property type="entry name" value="PROKAR_LIPOPROTEIN"/>
    <property type="match status" value="1"/>
</dbReference>
<organism evidence="1 2">
    <name type="scientific">Aliarcobacter cibarius</name>
    <dbReference type="NCBI Taxonomy" id="255507"/>
    <lineage>
        <taxon>Bacteria</taxon>
        <taxon>Pseudomonadati</taxon>
        <taxon>Campylobacterota</taxon>
        <taxon>Epsilonproteobacteria</taxon>
        <taxon>Campylobacterales</taxon>
        <taxon>Arcobacteraceae</taxon>
        <taxon>Aliarcobacter</taxon>
    </lineage>
</organism>
<accession>A0A5J6RJD8</accession>
<proteinExistence type="predicted"/>
<dbReference type="RefSeq" id="WP_024774487.1">
    <property type="nucleotide sequence ID" value="NZ_CP043857.1"/>
</dbReference>
<protein>
    <submittedName>
        <fullName evidence="1">Uncharacterized protein</fullName>
    </submittedName>
</protein>
<evidence type="ECO:0000313" key="2">
    <source>
        <dbReference type="Proteomes" id="UP000509513"/>
    </source>
</evidence>
<sequence length="123" mass="14067">MKKLIAGTVLATLLFTGCTEDETLKNAKIQFERDTVTLGYMKAKEVAEASHKEEIVQSWIEDLKTKNKWFTYEQVKNEMTQLNSTHGGIKLNLTVIKGQLYPKYGKDVVDKVLLELNKGYLIR</sequence>
<dbReference type="Proteomes" id="UP000509513">
    <property type="component" value="Chromosome"/>
</dbReference>
<gene>
    <name evidence="1" type="ORF">ACBT_2176</name>
</gene>